<dbReference type="FunFam" id="3.30.70.100:FF:000001">
    <property type="entry name" value="ATPase copper transporting beta"/>
    <property type="match status" value="1"/>
</dbReference>
<dbReference type="Proteomes" id="UP001155027">
    <property type="component" value="Unassembled WGS sequence"/>
</dbReference>
<accession>A0A9X2TEE9</accession>
<organism evidence="3 4">
    <name type="scientific">Salinibacter ruber</name>
    <dbReference type="NCBI Taxonomy" id="146919"/>
    <lineage>
        <taxon>Bacteria</taxon>
        <taxon>Pseudomonadati</taxon>
        <taxon>Rhodothermota</taxon>
        <taxon>Rhodothermia</taxon>
        <taxon>Rhodothermales</taxon>
        <taxon>Salinibacteraceae</taxon>
        <taxon>Salinibacter</taxon>
    </lineage>
</organism>
<dbReference type="AlphaFoldDB" id="A0A9X2TEE9"/>
<evidence type="ECO:0000313" key="3">
    <source>
        <dbReference type="EMBL" id="MCS3676277.1"/>
    </source>
</evidence>
<gene>
    <name evidence="3" type="ORF">GGP71_000173</name>
</gene>
<dbReference type="SUPFAM" id="SSF55008">
    <property type="entry name" value="HMA, heavy metal-associated domain"/>
    <property type="match status" value="1"/>
</dbReference>
<dbReference type="Gene3D" id="3.30.70.100">
    <property type="match status" value="1"/>
</dbReference>
<dbReference type="RefSeq" id="WP_259079134.1">
    <property type="nucleotide sequence ID" value="NZ_JANUAU010000001.1"/>
</dbReference>
<evidence type="ECO:0000259" key="2">
    <source>
        <dbReference type="PROSITE" id="PS50846"/>
    </source>
</evidence>
<proteinExistence type="predicted"/>
<evidence type="ECO:0000256" key="1">
    <source>
        <dbReference type="ARBA" id="ARBA00022723"/>
    </source>
</evidence>
<feature type="domain" description="HMA" evidence="2">
    <location>
        <begin position="4"/>
        <end position="70"/>
    </location>
</feature>
<dbReference type="CDD" id="cd00371">
    <property type="entry name" value="HMA"/>
    <property type="match status" value="1"/>
</dbReference>
<dbReference type="GO" id="GO:0046872">
    <property type="term" value="F:metal ion binding"/>
    <property type="evidence" value="ECO:0007669"/>
    <property type="project" value="UniProtKB-KW"/>
</dbReference>
<reference evidence="3" key="1">
    <citation type="submission" date="2022-08" db="EMBL/GenBank/DDBJ databases">
        <title>Genomic Encyclopedia of Type Strains, Phase V (KMG-V): Genome sequencing to study the core and pangenomes of soil and plant-associated prokaryotes.</title>
        <authorList>
            <person name="Whitman W."/>
        </authorList>
    </citation>
    <scope>NUCLEOTIDE SEQUENCE</scope>
    <source>
        <strain evidence="3">0</strain>
    </source>
</reference>
<name>A0A9X2TEE9_9BACT</name>
<dbReference type="Pfam" id="PF00403">
    <property type="entry name" value="HMA"/>
    <property type="match status" value="1"/>
</dbReference>
<protein>
    <submittedName>
        <fullName evidence="3">Copper chaperone CopZ</fullName>
    </submittedName>
</protein>
<keyword evidence="1" id="KW-0479">Metal-binding</keyword>
<dbReference type="InterPro" id="IPR036163">
    <property type="entry name" value="HMA_dom_sf"/>
</dbReference>
<sequence>MKREQAAFDVPDMKCSGCVERMQSVLARLDGVQSASTDLEEKTATVRHDADRTSPDAILDAIETAGYSPTHS</sequence>
<comment type="caution">
    <text evidence="3">The sequence shown here is derived from an EMBL/GenBank/DDBJ whole genome shotgun (WGS) entry which is preliminary data.</text>
</comment>
<dbReference type="InterPro" id="IPR006121">
    <property type="entry name" value="HMA_dom"/>
</dbReference>
<dbReference type="PROSITE" id="PS50846">
    <property type="entry name" value="HMA_2"/>
    <property type="match status" value="1"/>
</dbReference>
<evidence type="ECO:0000313" key="4">
    <source>
        <dbReference type="Proteomes" id="UP001155027"/>
    </source>
</evidence>
<dbReference type="EMBL" id="JANUAU010000001">
    <property type="protein sequence ID" value="MCS3676277.1"/>
    <property type="molecule type" value="Genomic_DNA"/>
</dbReference>